<evidence type="ECO:0000313" key="2">
    <source>
        <dbReference type="EMBL" id="KAJ1109729.1"/>
    </source>
</evidence>
<proteinExistence type="predicted"/>
<sequence>MDVGAGNRRSVVGRRGQGGELRNWCTSPGAFGVEARPERGPLRNPNSGISRRDEPQERHWRRGPCGVKERGLRRLTPWRPSGDRLRAACLQRFPEPCCWLPPGGWWQSGELSPGMRAGKALVRIGGREPIWRTPWALHSQQTHRQFGPVCRPQLNQGLWSWEGDTRWIRLAPCPEENGMMLDKPCVRDPGQW</sequence>
<accession>A0AAV7N4Z1</accession>
<dbReference type="EMBL" id="JANPWB010000013">
    <property type="protein sequence ID" value="KAJ1109729.1"/>
    <property type="molecule type" value="Genomic_DNA"/>
</dbReference>
<reference evidence="2" key="1">
    <citation type="journal article" date="2022" name="bioRxiv">
        <title>Sequencing and chromosome-scale assembly of the giantPleurodeles waltlgenome.</title>
        <authorList>
            <person name="Brown T."/>
            <person name="Elewa A."/>
            <person name="Iarovenko S."/>
            <person name="Subramanian E."/>
            <person name="Araus A.J."/>
            <person name="Petzold A."/>
            <person name="Susuki M."/>
            <person name="Suzuki K.-i.T."/>
            <person name="Hayashi T."/>
            <person name="Toyoda A."/>
            <person name="Oliveira C."/>
            <person name="Osipova E."/>
            <person name="Leigh N.D."/>
            <person name="Simon A."/>
            <person name="Yun M.H."/>
        </authorList>
    </citation>
    <scope>NUCLEOTIDE SEQUENCE</scope>
    <source>
        <strain evidence="2">20211129_DDA</strain>
        <tissue evidence="2">Liver</tissue>
    </source>
</reference>
<dbReference type="AlphaFoldDB" id="A0AAV7N4Z1"/>
<feature type="region of interest" description="Disordered" evidence="1">
    <location>
        <begin position="26"/>
        <end position="63"/>
    </location>
</feature>
<protein>
    <submittedName>
        <fullName evidence="2">Uncharacterized protein</fullName>
    </submittedName>
</protein>
<evidence type="ECO:0000256" key="1">
    <source>
        <dbReference type="SAM" id="MobiDB-lite"/>
    </source>
</evidence>
<comment type="caution">
    <text evidence="2">The sequence shown here is derived from an EMBL/GenBank/DDBJ whole genome shotgun (WGS) entry which is preliminary data.</text>
</comment>
<name>A0AAV7N4Z1_PLEWA</name>
<keyword evidence="3" id="KW-1185">Reference proteome</keyword>
<dbReference type="Proteomes" id="UP001066276">
    <property type="component" value="Chromosome 9"/>
</dbReference>
<organism evidence="2 3">
    <name type="scientific">Pleurodeles waltl</name>
    <name type="common">Iberian ribbed newt</name>
    <dbReference type="NCBI Taxonomy" id="8319"/>
    <lineage>
        <taxon>Eukaryota</taxon>
        <taxon>Metazoa</taxon>
        <taxon>Chordata</taxon>
        <taxon>Craniata</taxon>
        <taxon>Vertebrata</taxon>
        <taxon>Euteleostomi</taxon>
        <taxon>Amphibia</taxon>
        <taxon>Batrachia</taxon>
        <taxon>Caudata</taxon>
        <taxon>Salamandroidea</taxon>
        <taxon>Salamandridae</taxon>
        <taxon>Pleurodelinae</taxon>
        <taxon>Pleurodeles</taxon>
    </lineage>
</organism>
<gene>
    <name evidence="2" type="ORF">NDU88_007089</name>
</gene>
<evidence type="ECO:0000313" key="3">
    <source>
        <dbReference type="Proteomes" id="UP001066276"/>
    </source>
</evidence>